<dbReference type="RefSeq" id="WP_170851858.1">
    <property type="nucleotide sequence ID" value="NZ_CP067124.1"/>
</dbReference>
<proteinExistence type="predicted"/>
<evidence type="ECO:0000313" key="1">
    <source>
        <dbReference type="EMBL" id="SEN90352.1"/>
    </source>
</evidence>
<sequence length="47" mass="5899">MKVWWRMCQRYNEARYRRAVKLGDMAAAVRFQSRSEKFYQRVKRGRK</sequence>
<reference evidence="1 2" key="1">
    <citation type="submission" date="2016-10" db="EMBL/GenBank/DDBJ databases">
        <authorList>
            <person name="de Groot N.N."/>
        </authorList>
    </citation>
    <scope>NUCLEOTIDE SEQUENCE [LARGE SCALE GENOMIC DNA]</scope>
    <source>
        <strain evidence="1 2">DSM 8512</strain>
    </source>
</reference>
<evidence type="ECO:0000313" key="2">
    <source>
        <dbReference type="Proteomes" id="UP000199054"/>
    </source>
</evidence>
<keyword evidence="2" id="KW-1185">Reference proteome</keyword>
<organism evidence="1 2">
    <name type="scientific">Paracoccus alcaliphilus</name>
    <dbReference type="NCBI Taxonomy" id="34002"/>
    <lineage>
        <taxon>Bacteria</taxon>
        <taxon>Pseudomonadati</taxon>
        <taxon>Pseudomonadota</taxon>
        <taxon>Alphaproteobacteria</taxon>
        <taxon>Rhodobacterales</taxon>
        <taxon>Paracoccaceae</taxon>
        <taxon>Paracoccus</taxon>
    </lineage>
</organism>
<protein>
    <submittedName>
        <fullName evidence="1">Uncharacterized protein</fullName>
    </submittedName>
</protein>
<gene>
    <name evidence="1" type="ORF">SAMN04489859_102155</name>
</gene>
<accession>A0A1H8KBG6</accession>
<dbReference type="EMBL" id="FODE01000021">
    <property type="protein sequence ID" value="SEN90352.1"/>
    <property type="molecule type" value="Genomic_DNA"/>
</dbReference>
<dbReference type="STRING" id="34002.SAMN04489859_102155"/>
<dbReference type="Proteomes" id="UP000199054">
    <property type="component" value="Unassembled WGS sequence"/>
</dbReference>
<dbReference type="AlphaFoldDB" id="A0A1H8KBG6"/>
<name>A0A1H8KBG6_9RHOB</name>